<organism evidence="2 3">
    <name type="scientific">Austropuccinia psidii MF-1</name>
    <dbReference type="NCBI Taxonomy" id="1389203"/>
    <lineage>
        <taxon>Eukaryota</taxon>
        <taxon>Fungi</taxon>
        <taxon>Dikarya</taxon>
        <taxon>Basidiomycota</taxon>
        <taxon>Pucciniomycotina</taxon>
        <taxon>Pucciniomycetes</taxon>
        <taxon>Pucciniales</taxon>
        <taxon>Sphaerophragmiaceae</taxon>
        <taxon>Austropuccinia</taxon>
    </lineage>
</organism>
<evidence type="ECO:0000256" key="1">
    <source>
        <dbReference type="SAM" id="Coils"/>
    </source>
</evidence>
<feature type="coiled-coil region" evidence="1">
    <location>
        <begin position="94"/>
        <end position="141"/>
    </location>
</feature>
<proteinExistence type="predicted"/>
<comment type="caution">
    <text evidence="2">The sequence shown here is derived from an EMBL/GenBank/DDBJ whole genome shotgun (WGS) entry which is preliminary data.</text>
</comment>
<evidence type="ECO:0000313" key="3">
    <source>
        <dbReference type="Proteomes" id="UP000765509"/>
    </source>
</evidence>
<evidence type="ECO:0000313" key="2">
    <source>
        <dbReference type="EMBL" id="MBW0491739.1"/>
    </source>
</evidence>
<sequence length="227" mass="26300">MQQVQAEDDSSDSEVVLIEPDSKFNFPSSNVKFRRIGPKGSLPVKTLKKQDKGVLGTLEQSLMTKDLQLAVQLKYNQEREEKQSKLILECDERKQQFTQEQEARQQKLKILEIEKNNDIRLQELNEKVECCKAKVAQESELIKLEIEERRLKVEIQKASMAGTELEKDWKNCELNMKERDVAMREKQLSHEIQTAQNTARITALTQLVPKGASAEEMERVLKVVFKR</sequence>
<gene>
    <name evidence="2" type="ORF">O181_031454</name>
</gene>
<keyword evidence="1" id="KW-0175">Coiled coil</keyword>
<dbReference type="AlphaFoldDB" id="A0A9Q3H6K0"/>
<dbReference type="EMBL" id="AVOT02011240">
    <property type="protein sequence ID" value="MBW0491739.1"/>
    <property type="molecule type" value="Genomic_DNA"/>
</dbReference>
<keyword evidence="3" id="KW-1185">Reference proteome</keyword>
<accession>A0A9Q3H6K0</accession>
<reference evidence="2" key="1">
    <citation type="submission" date="2021-03" db="EMBL/GenBank/DDBJ databases">
        <title>Draft genome sequence of rust myrtle Austropuccinia psidii MF-1, a brazilian biotype.</title>
        <authorList>
            <person name="Quecine M.C."/>
            <person name="Pachon D.M.R."/>
            <person name="Bonatelli M.L."/>
            <person name="Correr F.H."/>
            <person name="Franceschini L.M."/>
            <person name="Leite T.F."/>
            <person name="Margarido G.R.A."/>
            <person name="Almeida C.A."/>
            <person name="Ferrarezi J.A."/>
            <person name="Labate C.A."/>
        </authorList>
    </citation>
    <scope>NUCLEOTIDE SEQUENCE</scope>
    <source>
        <strain evidence="2">MF-1</strain>
    </source>
</reference>
<name>A0A9Q3H6K0_9BASI</name>
<dbReference type="Proteomes" id="UP000765509">
    <property type="component" value="Unassembled WGS sequence"/>
</dbReference>
<protein>
    <submittedName>
        <fullName evidence="2">Uncharacterized protein</fullName>
    </submittedName>
</protein>